<dbReference type="Gene3D" id="3.40.50.1010">
    <property type="entry name" value="5'-nuclease"/>
    <property type="match status" value="1"/>
</dbReference>
<feature type="domain" description="PIN" evidence="1">
    <location>
        <begin position="4"/>
        <end position="128"/>
    </location>
</feature>
<keyword evidence="3" id="KW-1185">Reference proteome</keyword>
<protein>
    <submittedName>
        <fullName evidence="2">PIN domain-containing protein</fullName>
    </submittedName>
</protein>
<organism evidence="2 3">
    <name type="scientific">Paraflavitalea soli</name>
    <dbReference type="NCBI Taxonomy" id="2315862"/>
    <lineage>
        <taxon>Bacteria</taxon>
        <taxon>Pseudomonadati</taxon>
        <taxon>Bacteroidota</taxon>
        <taxon>Chitinophagia</taxon>
        <taxon>Chitinophagales</taxon>
        <taxon>Chitinophagaceae</taxon>
        <taxon>Paraflavitalea</taxon>
    </lineage>
</organism>
<dbReference type="InterPro" id="IPR029060">
    <property type="entry name" value="PIN-like_dom_sf"/>
</dbReference>
<sequence>MTVIVDANIIISAIIKPESEIASLLLLNTKAELVIPDYALEEIKRHRSRICHERGVSSSFFTEMLSKITFRLLVFSTEMLSNETLLQAVALTSSIDPNDALYVSFSLELDALFWTGDLKLYRGLRRKGFNRVINTAEFKAILTGMS</sequence>
<evidence type="ECO:0000259" key="1">
    <source>
        <dbReference type="Pfam" id="PF10130"/>
    </source>
</evidence>
<dbReference type="KEGG" id="pseg:D3H65_28655"/>
<name>A0A3B7N6P8_9BACT</name>
<dbReference type="OrthoDB" id="799916at2"/>
<proteinExistence type="predicted"/>
<dbReference type="Proteomes" id="UP000263900">
    <property type="component" value="Chromosome"/>
</dbReference>
<dbReference type="RefSeq" id="WP_119053584.1">
    <property type="nucleotide sequence ID" value="NZ_CP032157.1"/>
</dbReference>
<dbReference type="AlphaFoldDB" id="A0A3B7N6P8"/>
<dbReference type="SUPFAM" id="SSF88723">
    <property type="entry name" value="PIN domain-like"/>
    <property type="match status" value="1"/>
</dbReference>
<evidence type="ECO:0000313" key="2">
    <source>
        <dbReference type="EMBL" id="AXY77711.1"/>
    </source>
</evidence>
<dbReference type="EMBL" id="CP032157">
    <property type="protein sequence ID" value="AXY77711.1"/>
    <property type="molecule type" value="Genomic_DNA"/>
</dbReference>
<accession>A0A3B7N6P8</accession>
<evidence type="ECO:0000313" key="3">
    <source>
        <dbReference type="Proteomes" id="UP000263900"/>
    </source>
</evidence>
<dbReference type="InterPro" id="IPR002716">
    <property type="entry name" value="PIN_dom"/>
</dbReference>
<reference evidence="2 3" key="1">
    <citation type="submission" date="2018-09" db="EMBL/GenBank/DDBJ databases">
        <title>Genome sequencing of strain 6GH32-13.</title>
        <authorList>
            <person name="Weon H.-Y."/>
            <person name="Heo J."/>
            <person name="Kwon S.-W."/>
        </authorList>
    </citation>
    <scope>NUCLEOTIDE SEQUENCE [LARGE SCALE GENOMIC DNA]</scope>
    <source>
        <strain evidence="2 3">5GH32-13</strain>
    </source>
</reference>
<dbReference type="Pfam" id="PF10130">
    <property type="entry name" value="PIN_2"/>
    <property type="match status" value="1"/>
</dbReference>
<gene>
    <name evidence="2" type="ORF">D3H65_28655</name>
</gene>